<gene>
    <name evidence="2" type="ORF">ACJMK2_031530</name>
</gene>
<dbReference type="Proteomes" id="UP001634394">
    <property type="component" value="Unassembled WGS sequence"/>
</dbReference>
<evidence type="ECO:0000259" key="1">
    <source>
        <dbReference type="Pfam" id="PF16026"/>
    </source>
</evidence>
<reference evidence="2 3" key="1">
    <citation type="submission" date="2024-11" db="EMBL/GenBank/DDBJ databases">
        <title>Chromosome-level genome assembly of the freshwater bivalve Anodonta woodiana.</title>
        <authorList>
            <person name="Chen X."/>
        </authorList>
    </citation>
    <scope>NUCLEOTIDE SEQUENCE [LARGE SCALE GENOMIC DNA]</scope>
    <source>
        <strain evidence="2">MN2024</strain>
        <tissue evidence="2">Gills</tissue>
    </source>
</reference>
<dbReference type="Pfam" id="PF16026">
    <property type="entry name" value="MIEAP"/>
    <property type="match status" value="1"/>
</dbReference>
<protein>
    <recommendedName>
        <fullName evidence="1">Mitochondria-eating protein C-terminal domain-containing protein</fullName>
    </recommendedName>
</protein>
<dbReference type="EMBL" id="JBJQND010000004">
    <property type="protein sequence ID" value="KAL3879224.1"/>
    <property type="molecule type" value="Genomic_DNA"/>
</dbReference>
<dbReference type="InterPro" id="IPR031981">
    <property type="entry name" value="MIEAP_C"/>
</dbReference>
<organism evidence="2 3">
    <name type="scientific">Sinanodonta woodiana</name>
    <name type="common">Chinese pond mussel</name>
    <name type="synonym">Anodonta woodiana</name>
    <dbReference type="NCBI Taxonomy" id="1069815"/>
    <lineage>
        <taxon>Eukaryota</taxon>
        <taxon>Metazoa</taxon>
        <taxon>Spiralia</taxon>
        <taxon>Lophotrochozoa</taxon>
        <taxon>Mollusca</taxon>
        <taxon>Bivalvia</taxon>
        <taxon>Autobranchia</taxon>
        <taxon>Heteroconchia</taxon>
        <taxon>Palaeoheterodonta</taxon>
        <taxon>Unionida</taxon>
        <taxon>Unionoidea</taxon>
        <taxon>Unionidae</taxon>
        <taxon>Unioninae</taxon>
        <taxon>Sinanodonta</taxon>
    </lineage>
</organism>
<keyword evidence="3" id="KW-1185">Reference proteome</keyword>
<dbReference type="AlphaFoldDB" id="A0ABD3WZ41"/>
<proteinExistence type="predicted"/>
<feature type="domain" description="Mitochondria-eating protein C-terminal" evidence="1">
    <location>
        <begin position="14"/>
        <end position="94"/>
    </location>
</feature>
<comment type="caution">
    <text evidence="2">The sequence shown here is derived from an EMBL/GenBank/DDBJ whole genome shotgun (WGS) entry which is preliminary data.</text>
</comment>
<evidence type="ECO:0000313" key="2">
    <source>
        <dbReference type="EMBL" id="KAL3879224.1"/>
    </source>
</evidence>
<evidence type="ECO:0000313" key="3">
    <source>
        <dbReference type="Proteomes" id="UP001634394"/>
    </source>
</evidence>
<accession>A0ABD3WZ41</accession>
<name>A0ABD3WZ41_SINWO</name>
<sequence>MLSANLITCLGKNERNMPKTSKYLTCCTELCWKMGVQEKPMHLDVIAEKQVGQDKQFDTDKFRVYTKTGQYVAYVVWPTLFLHEGGAMLNKGVAQGCQDRVSSKE</sequence>